<keyword evidence="2" id="KW-1133">Transmembrane helix</keyword>
<feature type="transmembrane region" description="Helical" evidence="2">
    <location>
        <begin position="20"/>
        <end position="39"/>
    </location>
</feature>
<organism evidence="3 4">
    <name type="scientific">Boletus reticuloceps</name>
    <dbReference type="NCBI Taxonomy" id="495285"/>
    <lineage>
        <taxon>Eukaryota</taxon>
        <taxon>Fungi</taxon>
        <taxon>Dikarya</taxon>
        <taxon>Basidiomycota</taxon>
        <taxon>Agaricomycotina</taxon>
        <taxon>Agaricomycetes</taxon>
        <taxon>Agaricomycetidae</taxon>
        <taxon>Boletales</taxon>
        <taxon>Boletineae</taxon>
        <taxon>Boletaceae</taxon>
        <taxon>Boletoideae</taxon>
        <taxon>Boletus</taxon>
    </lineage>
</organism>
<protein>
    <submittedName>
        <fullName evidence="3">Uncharacterized protein</fullName>
    </submittedName>
</protein>
<keyword evidence="4" id="KW-1185">Reference proteome</keyword>
<dbReference type="InterPro" id="IPR021848">
    <property type="entry name" value="HODM_asu-like"/>
</dbReference>
<dbReference type="AlphaFoldDB" id="A0A8I3A4F5"/>
<dbReference type="Pfam" id="PF11927">
    <property type="entry name" value="HODM_asu-like"/>
    <property type="match status" value="1"/>
</dbReference>
<proteinExistence type="predicted"/>
<keyword evidence="2" id="KW-0812">Transmembrane</keyword>
<reference evidence="3" key="1">
    <citation type="submission" date="2021-03" db="EMBL/GenBank/DDBJ databases">
        <title>Evolutionary innovations through gain and loss of genes in the ectomycorrhizal Boletales.</title>
        <authorList>
            <person name="Wu G."/>
            <person name="Miyauchi S."/>
            <person name="Morin E."/>
            <person name="Yang Z.-L."/>
            <person name="Xu J."/>
            <person name="Martin F.M."/>
        </authorList>
    </citation>
    <scope>NUCLEOTIDE SEQUENCE</scope>
    <source>
        <strain evidence="3">BR01</strain>
    </source>
</reference>
<evidence type="ECO:0000256" key="1">
    <source>
        <dbReference type="SAM" id="MobiDB-lite"/>
    </source>
</evidence>
<gene>
    <name evidence="3" type="ORF">JVT61DRAFT_13571</name>
</gene>
<name>A0A8I3A4F5_9AGAM</name>
<accession>A0A8I3A4F5</accession>
<dbReference type="Proteomes" id="UP000683000">
    <property type="component" value="Unassembled WGS sequence"/>
</dbReference>
<evidence type="ECO:0000313" key="4">
    <source>
        <dbReference type="Proteomes" id="UP000683000"/>
    </source>
</evidence>
<keyword evidence="2" id="KW-0472">Membrane</keyword>
<comment type="caution">
    <text evidence="3">The sequence shown here is derived from an EMBL/GenBank/DDBJ whole genome shotgun (WGS) entry which is preliminary data.</text>
</comment>
<evidence type="ECO:0000256" key="2">
    <source>
        <dbReference type="SAM" id="Phobius"/>
    </source>
</evidence>
<feature type="region of interest" description="Disordered" evidence="1">
    <location>
        <begin position="52"/>
        <end position="74"/>
    </location>
</feature>
<dbReference type="EMBL" id="JAGFBS010000065">
    <property type="protein sequence ID" value="KAG6369800.1"/>
    <property type="molecule type" value="Genomic_DNA"/>
</dbReference>
<dbReference type="OrthoDB" id="497541at2759"/>
<evidence type="ECO:0000313" key="3">
    <source>
        <dbReference type="EMBL" id="KAG6369800.1"/>
    </source>
</evidence>
<sequence length="484" mass="55242">MDTWIKSLTAIQGQGRSKTACLRVILPVLLQSLAIYYAYRAIRWCRKRRGATDSSALSSPDIEPAQDNLKRPNRDREPGVWIPLAFEYPEVAPCPLPIRDVKPVPYRPFRWGEYHVTMGIRTMPWSEWMELDESFLFHQRIRTFRVSHCGKTVLRVLPAREDESVKVAGGAEAVKELLYELAEYLPQRYPRSFRISRLPASAPAPSIGGIPLSWHGKTPVKTIEVVETGEKYDLGVLETMNDVAMGEEAFRIINHLMQDDIAMMIEGTDRKYYFQAGLICVPGFWRMRDKIGMPLDEIHLSGEVPQFKEKLQVSMNRFFQRLPVDKPVIRNNYSIQVVQPRVLQAISSTEETLSNVDPEELSWSESLNGLEADFTHGRGHGTKEVPHVSPATLRLRSERQTLRRLPRTGAIVFGIRTYQFKVEELARERGVAARLASAVRSWPEDVASFKGRRRYRDVLLGFLDECAEKDGVTGPIEGMLPFPY</sequence>